<keyword evidence="2" id="KW-1185">Reference proteome</keyword>
<evidence type="ECO:0000313" key="1">
    <source>
        <dbReference type="EMBL" id="GEC95250.1"/>
    </source>
</evidence>
<accession>A0A4Y4CXG7</accession>
<organism evidence="1 2">
    <name type="scientific">Zoogloea ramigera</name>
    <dbReference type="NCBI Taxonomy" id="350"/>
    <lineage>
        <taxon>Bacteria</taxon>
        <taxon>Pseudomonadati</taxon>
        <taxon>Pseudomonadota</taxon>
        <taxon>Betaproteobacteria</taxon>
        <taxon>Rhodocyclales</taxon>
        <taxon>Zoogloeaceae</taxon>
        <taxon>Zoogloea</taxon>
    </lineage>
</organism>
<evidence type="ECO:0000313" key="2">
    <source>
        <dbReference type="Proteomes" id="UP000318422"/>
    </source>
</evidence>
<dbReference type="Proteomes" id="UP000318422">
    <property type="component" value="Unassembled WGS sequence"/>
</dbReference>
<protein>
    <recommendedName>
        <fullName evidence="3">DUF1857 domain-containing protein</fullName>
    </recommendedName>
</protein>
<dbReference type="EMBL" id="BJNV01000015">
    <property type="protein sequence ID" value="GEC95250.1"/>
    <property type="molecule type" value="Genomic_DNA"/>
</dbReference>
<sequence>MYFEHLVEINDPADPLAETLGLEQVWTGLMYRVHEPTVFLPGLDRCVVREESPNRVSRELHFGNARILDNVTFRHKEWVCFESAATPEHAGGRLKISLEQPDGERLFLRFTYETTLSEGMAEEEGVQVSEFVKSAYRASDLDTVRVIRMIATTGRPQ</sequence>
<reference evidence="1 2" key="1">
    <citation type="submission" date="2019-06" db="EMBL/GenBank/DDBJ databases">
        <title>Whole genome shotgun sequence of Zoogloea ramigera NBRC 15342.</title>
        <authorList>
            <person name="Hosoyama A."/>
            <person name="Uohara A."/>
            <person name="Ohji S."/>
            <person name="Ichikawa N."/>
        </authorList>
    </citation>
    <scope>NUCLEOTIDE SEQUENCE [LARGE SCALE GENOMIC DNA]</scope>
    <source>
        <strain evidence="1 2">NBRC 15342</strain>
    </source>
</reference>
<gene>
    <name evidence="1" type="ORF">ZRA01_13230</name>
</gene>
<proteinExistence type="predicted"/>
<dbReference type="InterPro" id="IPR023393">
    <property type="entry name" value="START-like_dom_sf"/>
</dbReference>
<dbReference type="SUPFAM" id="SSF55961">
    <property type="entry name" value="Bet v1-like"/>
    <property type="match status" value="1"/>
</dbReference>
<evidence type="ECO:0008006" key="3">
    <source>
        <dbReference type="Google" id="ProtNLM"/>
    </source>
</evidence>
<dbReference type="OrthoDB" id="6367327at2"/>
<dbReference type="AlphaFoldDB" id="A0A4Y4CXG7"/>
<dbReference type="Pfam" id="PF08982">
    <property type="entry name" value="AtaL"/>
    <property type="match status" value="1"/>
</dbReference>
<dbReference type="Gene3D" id="3.30.530.20">
    <property type="match status" value="1"/>
</dbReference>
<comment type="caution">
    <text evidence="1">The sequence shown here is derived from an EMBL/GenBank/DDBJ whole genome shotgun (WGS) entry which is preliminary data.</text>
</comment>
<dbReference type="CDD" id="cd08863">
    <property type="entry name" value="SRPBCC_DUF1857"/>
    <property type="match status" value="1"/>
</dbReference>
<dbReference type="InterPro" id="IPR015075">
    <property type="entry name" value="AtaL"/>
</dbReference>
<dbReference type="RefSeq" id="WP_141350543.1">
    <property type="nucleotide sequence ID" value="NZ_BJNV01000015.1"/>
</dbReference>
<name>A0A4Y4CXG7_ZOORA</name>